<keyword evidence="1" id="KW-0597">Phosphoprotein</keyword>
<dbReference type="EMBL" id="SBKN01000005">
    <property type="protein sequence ID" value="RXR22225.1"/>
    <property type="molecule type" value="Genomic_DNA"/>
</dbReference>
<gene>
    <name evidence="3" type="ORF">EQG61_09510</name>
</gene>
<dbReference type="InterPro" id="IPR001789">
    <property type="entry name" value="Sig_transdc_resp-reg_receiver"/>
</dbReference>
<organism evidence="3 4">
    <name type="scientific">Flavobacterium stagni</name>
    <dbReference type="NCBI Taxonomy" id="2506421"/>
    <lineage>
        <taxon>Bacteria</taxon>
        <taxon>Pseudomonadati</taxon>
        <taxon>Bacteroidota</taxon>
        <taxon>Flavobacteriia</taxon>
        <taxon>Flavobacteriales</taxon>
        <taxon>Flavobacteriaceae</taxon>
        <taxon>Flavobacterium</taxon>
    </lineage>
</organism>
<dbReference type="RefSeq" id="WP_129461683.1">
    <property type="nucleotide sequence ID" value="NZ_SBKN01000005.1"/>
</dbReference>
<dbReference type="PANTHER" id="PTHR44520:SF2">
    <property type="entry name" value="RESPONSE REGULATOR RCP1"/>
    <property type="match status" value="1"/>
</dbReference>
<dbReference type="Pfam" id="PF00072">
    <property type="entry name" value="Response_reg"/>
    <property type="match status" value="1"/>
</dbReference>
<feature type="modified residue" description="4-aspartylphosphate" evidence="1">
    <location>
        <position position="63"/>
    </location>
</feature>
<dbReference type="AlphaFoldDB" id="A0A4Q1KBD6"/>
<dbReference type="Proteomes" id="UP000289857">
    <property type="component" value="Unassembled WGS sequence"/>
</dbReference>
<dbReference type="PANTHER" id="PTHR44520">
    <property type="entry name" value="RESPONSE REGULATOR RCP1-RELATED"/>
    <property type="match status" value="1"/>
</dbReference>
<dbReference type="SUPFAM" id="SSF52172">
    <property type="entry name" value="CheY-like"/>
    <property type="match status" value="1"/>
</dbReference>
<accession>A0A4Q1KBD6</accession>
<reference evidence="4" key="1">
    <citation type="submission" date="2019-01" db="EMBL/GenBank/DDBJ databases">
        <title>Cytophagaceae bacterium strain CAR-16.</title>
        <authorList>
            <person name="Chen W.-M."/>
        </authorList>
    </citation>
    <scope>NUCLEOTIDE SEQUENCE [LARGE SCALE GENOMIC DNA]</scope>
    <source>
        <strain evidence="4">WWJ-16</strain>
    </source>
</reference>
<evidence type="ECO:0000256" key="1">
    <source>
        <dbReference type="PROSITE-ProRule" id="PRU00169"/>
    </source>
</evidence>
<dbReference type="GO" id="GO:0000160">
    <property type="term" value="P:phosphorelay signal transduction system"/>
    <property type="evidence" value="ECO:0007669"/>
    <property type="project" value="InterPro"/>
</dbReference>
<evidence type="ECO:0000259" key="2">
    <source>
        <dbReference type="PROSITE" id="PS50110"/>
    </source>
</evidence>
<comment type="caution">
    <text evidence="3">The sequence shown here is derived from an EMBL/GenBank/DDBJ whole genome shotgun (WGS) entry which is preliminary data.</text>
</comment>
<evidence type="ECO:0000313" key="4">
    <source>
        <dbReference type="Proteomes" id="UP000289857"/>
    </source>
</evidence>
<feature type="domain" description="Response regulatory" evidence="2">
    <location>
        <begin position="6"/>
        <end position="131"/>
    </location>
</feature>
<dbReference type="InterPro" id="IPR052893">
    <property type="entry name" value="TCS_response_regulator"/>
</dbReference>
<dbReference type="PROSITE" id="PS50110">
    <property type="entry name" value="RESPONSE_REGULATORY"/>
    <property type="match status" value="1"/>
</dbReference>
<proteinExistence type="predicted"/>
<evidence type="ECO:0000313" key="3">
    <source>
        <dbReference type="EMBL" id="RXR22225.1"/>
    </source>
</evidence>
<protein>
    <submittedName>
        <fullName evidence="3">Response regulator</fullName>
    </submittedName>
</protein>
<sequence length="131" mass="15338">MRKIDLVCIIDDDPMHVFITKKYVELSGFVERILVCRDGKDAYDTLTCLLTNDSKLPEVIFLDLNMPIWDGWHFLDEFTKISIDQKITIYLLTSSNNEEDLLRAKKYSLSSNYLVKPIQQHQIKNVLEELI</sequence>
<dbReference type="Gene3D" id="3.40.50.2300">
    <property type="match status" value="1"/>
</dbReference>
<dbReference type="SMART" id="SM00448">
    <property type="entry name" value="REC"/>
    <property type="match status" value="1"/>
</dbReference>
<name>A0A4Q1KBD6_9FLAO</name>
<dbReference type="OrthoDB" id="673128at2"/>
<dbReference type="InterPro" id="IPR011006">
    <property type="entry name" value="CheY-like_superfamily"/>
</dbReference>
<keyword evidence="4" id="KW-1185">Reference proteome</keyword>